<evidence type="ECO:0000313" key="1">
    <source>
        <dbReference type="EMBL" id="AFI78614.1"/>
    </source>
</evidence>
<evidence type="ECO:0008006" key="2">
    <source>
        <dbReference type="Google" id="ProtNLM"/>
    </source>
</evidence>
<dbReference type="EMBL" id="JQ256786">
    <property type="protein sequence ID" value="AFI78614.1"/>
    <property type="molecule type" value="Genomic_DNA"/>
</dbReference>
<proteinExistence type="predicted"/>
<dbReference type="Gene3D" id="2.60.120.620">
    <property type="entry name" value="q2cbj1_9rhob like domain"/>
    <property type="match status" value="1"/>
</dbReference>
<reference evidence="1" key="1">
    <citation type="journal article" date="2012" name="ISME J.">
        <title>Roseobacter clade bacteria are abundant in coastal sediments and encode a novel combination of sulfur oxidation genes.</title>
        <authorList>
            <person name="Lenk S."/>
            <person name="Moraru C."/>
            <person name="Hahnke S."/>
            <person name="Arnds J."/>
            <person name="Richter M."/>
            <person name="Kube M."/>
            <person name="Reinhardt R."/>
            <person name="Brinkhoff T."/>
            <person name="Harder J."/>
            <person name="Amann R."/>
            <person name="Mussmann M."/>
        </authorList>
    </citation>
    <scope>NUCLEOTIDE SEQUENCE</scope>
</reference>
<accession>I1X539</accession>
<dbReference type="AlphaFoldDB" id="I1X539"/>
<organism evidence="1">
    <name type="scientific">uncultured bacterium ws643C1</name>
    <dbReference type="NCBI Taxonomy" id="1131833"/>
    <lineage>
        <taxon>Bacteria</taxon>
        <taxon>environmental samples</taxon>
    </lineage>
</organism>
<name>I1X539_9BACT</name>
<sequence>MLYQEFTLANPGKLNARLLERFLALSGTDRFRATHHFGGRFENIYIDRSDIPEIDTVLDMLKQQASQLLGLPVASLKAGFWFNAMEAGHHTSLHHHDENDELLSAAYYVKVPAQSGDLVLHDGDERVSVHPAAGKLVMFAPGLLHEVTTHRGTGLRLSVGMNVGPVADE</sequence>
<gene>
    <name evidence="1" type="ORF">ws643C1_0024</name>
</gene>
<dbReference type="Pfam" id="PF13759">
    <property type="entry name" value="2OG-FeII_Oxy_5"/>
    <property type="match status" value="1"/>
</dbReference>
<protein>
    <recommendedName>
        <fullName evidence="2">Prolyl 4-hydroxylase alpha subunit Fe(2+) 2OG dioxygenase domain-containing protein</fullName>
    </recommendedName>
</protein>
<dbReference type="InterPro" id="IPR012668">
    <property type="entry name" value="CHP02466"/>
</dbReference>